<comment type="caution">
    <text evidence="1">The sequence shown here is derived from an EMBL/GenBank/DDBJ whole genome shotgun (WGS) entry which is preliminary data.</text>
</comment>
<reference evidence="1 2" key="1">
    <citation type="journal article" date="2016" name="Nat. Commun.">
        <title>Thousands of microbial genomes shed light on interconnected biogeochemical processes in an aquifer system.</title>
        <authorList>
            <person name="Anantharaman K."/>
            <person name="Brown C.T."/>
            <person name="Hug L.A."/>
            <person name="Sharon I."/>
            <person name="Castelle C.J."/>
            <person name="Probst A.J."/>
            <person name="Thomas B.C."/>
            <person name="Singh A."/>
            <person name="Wilkins M.J."/>
            <person name="Karaoz U."/>
            <person name="Brodie E.L."/>
            <person name="Williams K.H."/>
            <person name="Hubbard S.S."/>
            <person name="Banfield J.F."/>
        </authorList>
    </citation>
    <scope>NUCLEOTIDE SEQUENCE [LARGE SCALE GENOMIC DNA]</scope>
</reference>
<dbReference type="EMBL" id="MFQK01000003">
    <property type="protein sequence ID" value="OGH81367.1"/>
    <property type="molecule type" value="Genomic_DNA"/>
</dbReference>
<dbReference type="AlphaFoldDB" id="A0A1F6NBR8"/>
<name>A0A1F6NBR8_9BACT</name>
<organism evidence="1 2">
    <name type="scientific">Candidatus Magasanikbacteria bacterium RIFCSPLOWO2_02_FULL_44_11</name>
    <dbReference type="NCBI Taxonomy" id="1798689"/>
    <lineage>
        <taxon>Bacteria</taxon>
        <taxon>Candidatus Magasanikiibacteriota</taxon>
    </lineage>
</organism>
<evidence type="ECO:0000313" key="2">
    <source>
        <dbReference type="Proteomes" id="UP000178726"/>
    </source>
</evidence>
<dbReference type="Proteomes" id="UP000178726">
    <property type="component" value="Unassembled WGS sequence"/>
</dbReference>
<protein>
    <submittedName>
        <fullName evidence="1">Uncharacterized protein</fullName>
    </submittedName>
</protein>
<evidence type="ECO:0000313" key="1">
    <source>
        <dbReference type="EMBL" id="OGH81367.1"/>
    </source>
</evidence>
<sequence>MLKYCVQPESGLDKVLALFQLNNEKEQTMLTQEHGDIRECTVRLNWFKNEESLSEATSKERIKRAFRSELFNLVNAGQFPLSRIDDAEVVSYEYISDCNFEGEWRGPFAEYRYRVRFQLK</sequence>
<gene>
    <name evidence="1" type="ORF">A3I29_00090</name>
</gene>
<accession>A0A1F6NBR8</accession>
<proteinExistence type="predicted"/>